<evidence type="ECO:0000313" key="1">
    <source>
        <dbReference type="EMBL" id="KAF9324787.1"/>
    </source>
</evidence>
<comment type="caution">
    <text evidence="1">The sequence shown here is derived from an EMBL/GenBank/DDBJ whole genome shotgun (WGS) entry which is preliminary data.</text>
</comment>
<dbReference type="Proteomes" id="UP000696485">
    <property type="component" value="Unassembled WGS sequence"/>
</dbReference>
<gene>
    <name evidence="1" type="ORF">BG006_000224</name>
</gene>
<sequence length="78" mass="8561">MAQNNKGYIRIEEDCPPAPAFPARTEDCDAPKAKTANFRNVAMAPAVYAKSPKSILRVNVLDTIMPLSRTPWTNAQSV</sequence>
<name>A0A9P5VHT4_9FUNG</name>
<keyword evidence="2" id="KW-1185">Reference proteome</keyword>
<organism evidence="1 2">
    <name type="scientific">Podila minutissima</name>
    <dbReference type="NCBI Taxonomy" id="64525"/>
    <lineage>
        <taxon>Eukaryota</taxon>
        <taxon>Fungi</taxon>
        <taxon>Fungi incertae sedis</taxon>
        <taxon>Mucoromycota</taxon>
        <taxon>Mortierellomycotina</taxon>
        <taxon>Mortierellomycetes</taxon>
        <taxon>Mortierellales</taxon>
        <taxon>Mortierellaceae</taxon>
        <taxon>Podila</taxon>
    </lineage>
</organism>
<accession>A0A9P5VHT4</accession>
<dbReference type="AlphaFoldDB" id="A0A9P5VHT4"/>
<evidence type="ECO:0000313" key="2">
    <source>
        <dbReference type="Proteomes" id="UP000696485"/>
    </source>
</evidence>
<reference evidence="1" key="1">
    <citation type="journal article" date="2020" name="Fungal Divers.">
        <title>Resolving the Mortierellaceae phylogeny through synthesis of multi-gene phylogenetics and phylogenomics.</title>
        <authorList>
            <person name="Vandepol N."/>
            <person name="Liber J."/>
            <person name="Desiro A."/>
            <person name="Na H."/>
            <person name="Kennedy M."/>
            <person name="Barry K."/>
            <person name="Grigoriev I.V."/>
            <person name="Miller A.N."/>
            <person name="O'Donnell K."/>
            <person name="Stajich J.E."/>
            <person name="Bonito G."/>
        </authorList>
    </citation>
    <scope>NUCLEOTIDE SEQUENCE</scope>
    <source>
        <strain evidence="1">NVP1</strain>
    </source>
</reference>
<feature type="non-terminal residue" evidence="1">
    <location>
        <position position="78"/>
    </location>
</feature>
<protein>
    <submittedName>
        <fullName evidence="1">Uncharacterized protein</fullName>
    </submittedName>
</protein>
<proteinExistence type="predicted"/>
<dbReference type="EMBL" id="JAAAUY010001028">
    <property type="protein sequence ID" value="KAF9324787.1"/>
    <property type="molecule type" value="Genomic_DNA"/>
</dbReference>